<reference evidence="10" key="1">
    <citation type="submission" date="2017-03" db="EMBL/GenBank/DDBJ databases">
        <authorList>
            <person name="Lund M.B."/>
        </authorList>
    </citation>
    <scope>NUCLEOTIDE SEQUENCE [LARGE SCALE GENOMIC DNA]</scope>
</reference>
<dbReference type="InterPro" id="IPR027417">
    <property type="entry name" value="P-loop_NTPase"/>
</dbReference>
<evidence type="ECO:0000256" key="7">
    <source>
        <dbReference type="ARBA" id="ARBA00023136"/>
    </source>
</evidence>
<keyword evidence="5" id="KW-0547">Nucleotide-binding</keyword>
<sequence length="279" mass="30215">MVAILGVEDLRVRVASDHGTSYPVNGVSFELHRGETLGVVGESGSGKSLTALSIIRLLPTRALSISGGHIHLDGVDMGTLPERDMRAIRGRRIGTIFQEPMTALNPAFTIGFQIAEPLRRHLNLTRRQASSRASELLDMVGVHRAQSVAHSYPHHLSGGMRQRAMIAMAMSCKPDILIADEPTTALDVTTQTQILDLMLDLQADHGTAILLVTHDLGVVAQACSRVIVMRRGEVVEHAGVAELFRAPQHPYTRALLDSMPARNTGRQRIIVPDEGVLGA</sequence>
<keyword evidence="4" id="KW-1003">Cell membrane</keyword>
<dbReference type="GO" id="GO:0016887">
    <property type="term" value="F:ATP hydrolysis activity"/>
    <property type="evidence" value="ECO:0007669"/>
    <property type="project" value="InterPro"/>
</dbReference>
<keyword evidence="7" id="KW-0472">Membrane</keyword>
<keyword evidence="3" id="KW-0813">Transport</keyword>
<dbReference type="AlphaFoldDB" id="A0A2A6FSQ3"/>
<dbReference type="Pfam" id="PF00005">
    <property type="entry name" value="ABC_tran"/>
    <property type="match status" value="1"/>
</dbReference>
<evidence type="ECO:0000259" key="8">
    <source>
        <dbReference type="PROSITE" id="PS50893"/>
    </source>
</evidence>
<dbReference type="PROSITE" id="PS50893">
    <property type="entry name" value="ABC_TRANSPORTER_2"/>
    <property type="match status" value="1"/>
</dbReference>
<dbReference type="SUPFAM" id="SSF52540">
    <property type="entry name" value="P-loop containing nucleoside triphosphate hydrolases"/>
    <property type="match status" value="1"/>
</dbReference>
<dbReference type="GO" id="GO:0015833">
    <property type="term" value="P:peptide transport"/>
    <property type="evidence" value="ECO:0007669"/>
    <property type="project" value="InterPro"/>
</dbReference>
<comment type="caution">
    <text evidence="9">The sequence shown here is derived from an EMBL/GenBank/DDBJ whole genome shotgun (WGS) entry which is preliminary data.</text>
</comment>
<evidence type="ECO:0000256" key="5">
    <source>
        <dbReference type="ARBA" id="ARBA00022741"/>
    </source>
</evidence>
<comment type="similarity">
    <text evidence="2">Belongs to the ABC transporter superfamily.</text>
</comment>
<name>A0A2A6FSQ3_9MICO</name>
<proteinExistence type="inferred from homology"/>
<evidence type="ECO:0000313" key="10">
    <source>
        <dbReference type="Proteomes" id="UP000219994"/>
    </source>
</evidence>
<organism evidence="9 10">
    <name type="scientific">Candidatus Lumbricidiphila eiseniae</name>
    <dbReference type="NCBI Taxonomy" id="1969409"/>
    <lineage>
        <taxon>Bacteria</taxon>
        <taxon>Bacillati</taxon>
        <taxon>Actinomycetota</taxon>
        <taxon>Actinomycetes</taxon>
        <taxon>Micrococcales</taxon>
        <taxon>Microbacteriaceae</taxon>
        <taxon>Candidatus Lumbricidiphila</taxon>
    </lineage>
</organism>
<evidence type="ECO:0000313" key="9">
    <source>
        <dbReference type="EMBL" id="PDQ35925.1"/>
    </source>
</evidence>
<evidence type="ECO:0000256" key="6">
    <source>
        <dbReference type="ARBA" id="ARBA00022840"/>
    </source>
</evidence>
<dbReference type="InterPro" id="IPR003593">
    <property type="entry name" value="AAA+_ATPase"/>
</dbReference>
<evidence type="ECO:0000256" key="4">
    <source>
        <dbReference type="ARBA" id="ARBA00022475"/>
    </source>
</evidence>
<dbReference type="PANTHER" id="PTHR43297:SF2">
    <property type="entry name" value="DIPEPTIDE TRANSPORT ATP-BINDING PROTEIN DPPD"/>
    <property type="match status" value="1"/>
</dbReference>
<dbReference type="FunFam" id="3.40.50.300:FF:000016">
    <property type="entry name" value="Oligopeptide ABC transporter ATP-binding component"/>
    <property type="match status" value="1"/>
</dbReference>
<dbReference type="SMART" id="SM00382">
    <property type="entry name" value="AAA"/>
    <property type="match status" value="1"/>
</dbReference>
<feature type="domain" description="ABC transporter" evidence="8">
    <location>
        <begin position="5"/>
        <end position="256"/>
    </location>
</feature>
<dbReference type="CDD" id="cd03257">
    <property type="entry name" value="ABC_NikE_OppD_transporters"/>
    <property type="match status" value="1"/>
</dbReference>
<dbReference type="InterPro" id="IPR013563">
    <property type="entry name" value="Oligopep_ABC_C"/>
</dbReference>
<gene>
    <name evidence="9" type="ORF">B5766_03360</name>
</gene>
<comment type="subcellular location">
    <subcellularLocation>
        <location evidence="1">Cell membrane</location>
        <topology evidence="1">Peripheral membrane protein</topology>
    </subcellularLocation>
</comment>
<accession>A0A2A6FSQ3</accession>
<evidence type="ECO:0000256" key="3">
    <source>
        <dbReference type="ARBA" id="ARBA00022448"/>
    </source>
</evidence>
<dbReference type="Pfam" id="PF08352">
    <property type="entry name" value="oligo_HPY"/>
    <property type="match status" value="1"/>
</dbReference>
<dbReference type="Gene3D" id="3.40.50.300">
    <property type="entry name" value="P-loop containing nucleotide triphosphate hydrolases"/>
    <property type="match status" value="1"/>
</dbReference>
<dbReference type="InterPro" id="IPR003439">
    <property type="entry name" value="ABC_transporter-like_ATP-bd"/>
</dbReference>
<dbReference type="PROSITE" id="PS00211">
    <property type="entry name" value="ABC_TRANSPORTER_1"/>
    <property type="match status" value="1"/>
</dbReference>
<dbReference type="GO" id="GO:0005886">
    <property type="term" value="C:plasma membrane"/>
    <property type="evidence" value="ECO:0007669"/>
    <property type="project" value="UniProtKB-SubCell"/>
</dbReference>
<protein>
    <recommendedName>
        <fullName evidence="8">ABC transporter domain-containing protein</fullName>
    </recommendedName>
</protein>
<dbReference type="InterPro" id="IPR017871">
    <property type="entry name" value="ABC_transporter-like_CS"/>
</dbReference>
<dbReference type="InterPro" id="IPR050388">
    <property type="entry name" value="ABC_Ni/Peptide_Import"/>
</dbReference>
<dbReference type="Proteomes" id="UP000219994">
    <property type="component" value="Unassembled WGS sequence"/>
</dbReference>
<evidence type="ECO:0000256" key="2">
    <source>
        <dbReference type="ARBA" id="ARBA00005417"/>
    </source>
</evidence>
<keyword evidence="6" id="KW-0067">ATP-binding</keyword>
<dbReference type="EMBL" id="NAEP01000024">
    <property type="protein sequence ID" value="PDQ35925.1"/>
    <property type="molecule type" value="Genomic_DNA"/>
</dbReference>
<evidence type="ECO:0000256" key="1">
    <source>
        <dbReference type="ARBA" id="ARBA00004202"/>
    </source>
</evidence>
<dbReference type="PANTHER" id="PTHR43297">
    <property type="entry name" value="OLIGOPEPTIDE TRANSPORT ATP-BINDING PROTEIN APPD"/>
    <property type="match status" value="1"/>
</dbReference>
<dbReference type="GO" id="GO:0005524">
    <property type="term" value="F:ATP binding"/>
    <property type="evidence" value="ECO:0007669"/>
    <property type="project" value="UniProtKB-KW"/>
</dbReference>